<feature type="region of interest" description="Disordered" evidence="14">
    <location>
        <begin position="450"/>
        <end position="501"/>
    </location>
</feature>
<evidence type="ECO:0000256" key="2">
    <source>
        <dbReference type="ARBA" id="ARBA00022553"/>
    </source>
</evidence>
<dbReference type="InterPro" id="IPR000719">
    <property type="entry name" value="Prot_kinase_dom"/>
</dbReference>
<dbReference type="SMART" id="SM00220">
    <property type="entry name" value="S_TKc"/>
    <property type="match status" value="1"/>
</dbReference>
<dbReference type="GO" id="GO:0038066">
    <property type="term" value="P:p38MAPK cascade"/>
    <property type="evidence" value="ECO:0007669"/>
    <property type="project" value="UniProtKB-ARBA"/>
</dbReference>
<dbReference type="EMBL" id="LN732612">
    <property type="protein sequence ID" value="CEP15630.1"/>
    <property type="molecule type" value="Genomic_DNA"/>
</dbReference>
<dbReference type="PROSITE" id="PS00107">
    <property type="entry name" value="PROTEIN_KINASE_ATP"/>
    <property type="match status" value="1"/>
</dbReference>
<dbReference type="InterPro" id="IPR011009">
    <property type="entry name" value="Kinase-like_dom_sf"/>
</dbReference>
<evidence type="ECO:0000313" key="16">
    <source>
        <dbReference type="EMBL" id="CEP15630.1"/>
    </source>
</evidence>
<feature type="compositionally biased region" description="Polar residues" evidence="14">
    <location>
        <begin position="456"/>
        <end position="466"/>
    </location>
</feature>
<dbReference type="GO" id="GO:0005524">
    <property type="term" value="F:ATP binding"/>
    <property type="evidence" value="ECO:0007669"/>
    <property type="project" value="UniProtKB-UniRule"/>
</dbReference>
<feature type="compositionally biased region" description="Gly residues" evidence="14">
    <location>
        <begin position="480"/>
        <end position="489"/>
    </location>
</feature>
<gene>
    <name evidence="16" type="primary">PARPA_09868.1 scaffold 39137</name>
</gene>
<keyword evidence="4 12" id="KW-0547">Nucleotide-binding</keyword>
<comment type="catalytic activity">
    <reaction evidence="9">
        <text>L-seryl-[protein] + ATP = O-phospho-L-seryl-[protein] + ADP + H(+)</text>
        <dbReference type="Rhea" id="RHEA:17989"/>
        <dbReference type="Rhea" id="RHEA-COMP:9863"/>
        <dbReference type="Rhea" id="RHEA-COMP:11604"/>
        <dbReference type="ChEBI" id="CHEBI:15378"/>
        <dbReference type="ChEBI" id="CHEBI:29999"/>
        <dbReference type="ChEBI" id="CHEBI:30616"/>
        <dbReference type="ChEBI" id="CHEBI:83421"/>
        <dbReference type="ChEBI" id="CHEBI:456216"/>
        <dbReference type="EC" id="2.7.12.2"/>
    </reaction>
</comment>
<dbReference type="Proteomes" id="UP000054107">
    <property type="component" value="Unassembled WGS sequence"/>
</dbReference>
<dbReference type="PROSITE" id="PS50011">
    <property type="entry name" value="PROTEIN_KINASE_DOM"/>
    <property type="match status" value="1"/>
</dbReference>
<dbReference type="FunFam" id="3.30.200.20:FF:000341">
    <property type="entry name" value="MAP kinase kinase PBS2"/>
    <property type="match status" value="1"/>
</dbReference>
<dbReference type="SUPFAM" id="SSF56112">
    <property type="entry name" value="Protein kinase-like (PK-like)"/>
    <property type="match status" value="1"/>
</dbReference>
<dbReference type="AlphaFoldDB" id="A0A0B7NAV0"/>
<sequence length="822" mass="93534">MSLQERLEMLAANARKVSSIELNESSPEVLSDLITRKRKLIREPEAHELKLQALCAGDFTTSKLKHDLFKANNPNRSSTKREEIEKILKAANALNQISNIQEIKARIEELAHIHEERQTNLDYLYEASAKYEAEIKQLKENEPAPMDIDDDFDDHDDSVIRDETRKAERLNQELEEKKAERKVIQQKKQEQLDIRESLNELQQKIRASMTNKTNKEIGLLENKILEEKQKIKELDLQIKSLDEVSSIAPHPQPTFKIRELSVGFKARIDRLLHSSLQEETTTDLNDLSRLFESIQKEIQTQLAYLKQVESNERHEQAAGLVYLKILDFIQQHDEKKHDTISSFDQFRAIFPNCTLTDAGFLVINRESSMLTWILSRLNSNGRSMLWTDLTRFVQELAEKQRYPEQEAIQCIHKLVGLGLAIIDRSQNENQNENKSDRGASKIQARMIKRPVLPPMSNKSQLSSNGSPLPVHNPSRPGIMGRPGVGGRTGRPGLKLSQLGLSPKPEQTPFANFSKYVDPSGKLNFSGKAIIHADGVDFSNGNSFTIKMDDLILQEELGKGQYGTVQKVKHRVTNVTMAMKEIRLELDETKLHQILMELDILHKSSGEYIVEFYGAFFIESCVYYCMEYMDAGSLDKLYGEGVPEDVLAKIAISMVKGLKFLKDELSIIHRDVKPTNVLANLKGQVKLCDFGVSGQLEKSLAKTNIGCQSYMAPERIRAANTYSVSSDVWSLGISLVEIALGRYPYKYDNMFAQLKAIIDDEPPCLPADDFSEEARDFINSCLQKDPVKRPTYADLLEHPFIKKYEDVDVDMAKWATEAFTSRK</sequence>
<evidence type="ECO:0000256" key="3">
    <source>
        <dbReference type="ARBA" id="ARBA00022679"/>
    </source>
</evidence>
<keyword evidence="17" id="KW-1185">Reference proteome</keyword>
<dbReference type="PANTHER" id="PTHR48013:SF25">
    <property type="entry name" value="MAP KINASE KINASE PBS2"/>
    <property type="match status" value="1"/>
</dbReference>
<evidence type="ECO:0000256" key="14">
    <source>
        <dbReference type="SAM" id="MobiDB-lite"/>
    </source>
</evidence>
<dbReference type="Pfam" id="PF00069">
    <property type="entry name" value="Pkinase"/>
    <property type="match status" value="1"/>
</dbReference>
<keyword evidence="3" id="KW-0808">Transferase</keyword>
<evidence type="ECO:0000259" key="15">
    <source>
        <dbReference type="PROSITE" id="PS50011"/>
    </source>
</evidence>
<dbReference type="EC" id="2.7.12.2" evidence="8"/>
<evidence type="ECO:0000256" key="1">
    <source>
        <dbReference type="ARBA" id="ARBA00022527"/>
    </source>
</evidence>
<protein>
    <recommendedName>
        <fullName evidence="8">mitogen-activated protein kinase kinase</fullName>
        <ecNumber evidence="8">2.7.12.2</ecNumber>
    </recommendedName>
</protein>
<evidence type="ECO:0000256" key="10">
    <source>
        <dbReference type="ARBA" id="ARBA00049299"/>
    </source>
</evidence>
<evidence type="ECO:0000256" key="8">
    <source>
        <dbReference type="ARBA" id="ARBA00038999"/>
    </source>
</evidence>
<dbReference type="GO" id="GO:0032991">
    <property type="term" value="C:protein-containing complex"/>
    <property type="evidence" value="ECO:0007669"/>
    <property type="project" value="UniProtKB-ARBA"/>
</dbReference>
<evidence type="ECO:0000256" key="4">
    <source>
        <dbReference type="ARBA" id="ARBA00022741"/>
    </source>
</evidence>
<keyword evidence="1" id="KW-0723">Serine/threonine-protein kinase</keyword>
<evidence type="ECO:0000256" key="7">
    <source>
        <dbReference type="ARBA" id="ARBA00038035"/>
    </source>
</evidence>
<keyword evidence="2" id="KW-0597">Phosphoprotein</keyword>
<dbReference type="OrthoDB" id="10252354at2759"/>
<dbReference type="GO" id="GO:0005737">
    <property type="term" value="C:cytoplasm"/>
    <property type="evidence" value="ECO:0007669"/>
    <property type="project" value="UniProtKB-ARBA"/>
</dbReference>
<evidence type="ECO:0000256" key="12">
    <source>
        <dbReference type="PROSITE-ProRule" id="PRU10141"/>
    </source>
</evidence>
<evidence type="ECO:0000256" key="11">
    <source>
        <dbReference type="ARBA" id="ARBA00051693"/>
    </source>
</evidence>
<evidence type="ECO:0000313" key="17">
    <source>
        <dbReference type="Proteomes" id="UP000054107"/>
    </source>
</evidence>
<dbReference type="GO" id="GO:0004708">
    <property type="term" value="F:MAP kinase kinase activity"/>
    <property type="evidence" value="ECO:0007669"/>
    <property type="project" value="UniProtKB-EC"/>
</dbReference>
<dbReference type="FunFam" id="1.10.510.10:FF:000432">
    <property type="entry name" value="mitogen-activated protein kinase kinase 3"/>
    <property type="match status" value="1"/>
</dbReference>
<feature type="domain" description="Protein kinase" evidence="15">
    <location>
        <begin position="550"/>
        <end position="800"/>
    </location>
</feature>
<feature type="coiled-coil region" evidence="13">
    <location>
        <begin position="90"/>
        <end position="244"/>
    </location>
</feature>
<dbReference type="InterPro" id="IPR017441">
    <property type="entry name" value="Protein_kinase_ATP_BS"/>
</dbReference>
<dbReference type="GO" id="GO:0004674">
    <property type="term" value="F:protein serine/threonine kinase activity"/>
    <property type="evidence" value="ECO:0007669"/>
    <property type="project" value="UniProtKB-KW"/>
</dbReference>
<comment type="similarity">
    <text evidence="7">Belongs to the protein kinase superfamily. STE Ser/Thr protein kinase family. MAP kinase kinase subfamily.</text>
</comment>
<accession>A0A0B7NAV0</accession>
<evidence type="ECO:0000256" key="9">
    <source>
        <dbReference type="ARBA" id="ARBA00049014"/>
    </source>
</evidence>
<dbReference type="PANTHER" id="PTHR48013">
    <property type="entry name" value="DUAL SPECIFICITY MITOGEN-ACTIVATED PROTEIN KINASE KINASE 5-RELATED"/>
    <property type="match status" value="1"/>
</dbReference>
<keyword evidence="13" id="KW-0175">Coiled coil</keyword>
<organism evidence="16 17">
    <name type="scientific">Parasitella parasitica</name>
    <dbReference type="NCBI Taxonomy" id="35722"/>
    <lineage>
        <taxon>Eukaryota</taxon>
        <taxon>Fungi</taxon>
        <taxon>Fungi incertae sedis</taxon>
        <taxon>Mucoromycota</taxon>
        <taxon>Mucoromycotina</taxon>
        <taxon>Mucoromycetes</taxon>
        <taxon>Mucorales</taxon>
        <taxon>Mucorineae</taxon>
        <taxon>Mucoraceae</taxon>
        <taxon>Parasitella</taxon>
    </lineage>
</organism>
<evidence type="ECO:0000256" key="13">
    <source>
        <dbReference type="SAM" id="Coils"/>
    </source>
</evidence>
<keyword evidence="6 12" id="KW-0067">ATP-binding</keyword>
<dbReference type="STRING" id="35722.A0A0B7NAV0"/>
<comment type="catalytic activity">
    <reaction evidence="10">
        <text>L-threonyl-[protein] + ATP = O-phospho-L-threonyl-[protein] + ADP + H(+)</text>
        <dbReference type="Rhea" id="RHEA:46608"/>
        <dbReference type="Rhea" id="RHEA-COMP:11060"/>
        <dbReference type="Rhea" id="RHEA-COMP:11605"/>
        <dbReference type="ChEBI" id="CHEBI:15378"/>
        <dbReference type="ChEBI" id="CHEBI:30013"/>
        <dbReference type="ChEBI" id="CHEBI:30616"/>
        <dbReference type="ChEBI" id="CHEBI:61977"/>
        <dbReference type="ChEBI" id="CHEBI:456216"/>
        <dbReference type="EC" id="2.7.12.2"/>
    </reaction>
</comment>
<feature type="binding site" evidence="12">
    <location>
        <position position="579"/>
    </location>
    <ligand>
        <name>ATP</name>
        <dbReference type="ChEBI" id="CHEBI:30616"/>
    </ligand>
</feature>
<name>A0A0B7NAV0_9FUNG</name>
<dbReference type="Gene3D" id="1.10.510.10">
    <property type="entry name" value="Transferase(Phosphotransferase) domain 1"/>
    <property type="match status" value="1"/>
</dbReference>
<dbReference type="GO" id="GO:0071474">
    <property type="term" value="P:cellular hyperosmotic response"/>
    <property type="evidence" value="ECO:0007669"/>
    <property type="project" value="TreeGrafter"/>
</dbReference>
<reference evidence="16 17" key="1">
    <citation type="submission" date="2014-09" db="EMBL/GenBank/DDBJ databases">
        <authorList>
            <person name="Ellenberger Sabrina"/>
        </authorList>
    </citation>
    <scope>NUCLEOTIDE SEQUENCE [LARGE SCALE GENOMIC DNA]</scope>
    <source>
        <strain evidence="16 17">CBS 412.66</strain>
    </source>
</reference>
<dbReference type="Gene3D" id="3.30.200.20">
    <property type="entry name" value="Phosphorylase Kinase, domain 1"/>
    <property type="match status" value="1"/>
</dbReference>
<evidence type="ECO:0000256" key="6">
    <source>
        <dbReference type="ARBA" id="ARBA00022840"/>
    </source>
</evidence>
<proteinExistence type="inferred from homology"/>
<comment type="catalytic activity">
    <reaction evidence="11">
        <text>L-tyrosyl-[protein] + ATP = O-phospho-L-tyrosyl-[protein] + ADP + H(+)</text>
        <dbReference type="Rhea" id="RHEA:10596"/>
        <dbReference type="Rhea" id="RHEA-COMP:10136"/>
        <dbReference type="Rhea" id="RHEA-COMP:20101"/>
        <dbReference type="ChEBI" id="CHEBI:15378"/>
        <dbReference type="ChEBI" id="CHEBI:30616"/>
        <dbReference type="ChEBI" id="CHEBI:46858"/>
        <dbReference type="ChEBI" id="CHEBI:61978"/>
        <dbReference type="ChEBI" id="CHEBI:456216"/>
        <dbReference type="EC" id="2.7.12.2"/>
    </reaction>
</comment>
<evidence type="ECO:0000256" key="5">
    <source>
        <dbReference type="ARBA" id="ARBA00022777"/>
    </source>
</evidence>
<keyword evidence="5" id="KW-0418">Kinase</keyword>